<name>A0A1B0C5T9_9MUSC</name>
<dbReference type="PANTHER" id="PTHR11934:SF0">
    <property type="entry name" value="RIBOSE-5-PHOSPHATE ISOMERASE"/>
    <property type="match status" value="1"/>
</dbReference>
<accession>A0A1B0C5T9</accession>
<dbReference type="AlphaFoldDB" id="A0A1B0C5T9"/>
<dbReference type="EnsemblMetazoa" id="GPPI049932-RA">
    <property type="protein sequence ID" value="GPPI049932-PA"/>
    <property type="gene ID" value="GPPI049932"/>
</dbReference>
<sequence>MSAESNGYVSSFELLHCLSSFNPKDAVIASEGANTIDIERAVLLNESGNFILDWEFVNEKTYNWADVNRDLLMIPGVVETGLFVNMATKAYLRMSDERVRTRERNASI</sequence>
<dbReference type="GO" id="GO:0009052">
    <property type="term" value="P:pentose-phosphate shunt, non-oxidative branch"/>
    <property type="evidence" value="ECO:0007669"/>
    <property type="project" value="InterPro"/>
</dbReference>
<dbReference type="Gene3D" id="3.30.70.260">
    <property type="match status" value="1"/>
</dbReference>
<dbReference type="Proteomes" id="UP000092460">
    <property type="component" value="Unassembled WGS sequence"/>
</dbReference>
<evidence type="ECO:0000313" key="1">
    <source>
        <dbReference type="EnsemblMetazoa" id="GPPI049932-PA"/>
    </source>
</evidence>
<dbReference type="VEuPathDB" id="VectorBase:GPPI049932"/>
<reference evidence="1" key="2">
    <citation type="submission" date="2020-05" db="UniProtKB">
        <authorList>
            <consortium name="EnsemblMetazoa"/>
        </authorList>
    </citation>
    <scope>IDENTIFICATION</scope>
    <source>
        <strain evidence="1">IAEA</strain>
    </source>
</reference>
<dbReference type="GO" id="GO:0006014">
    <property type="term" value="P:D-ribose metabolic process"/>
    <property type="evidence" value="ECO:0007669"/>
    <property type="project" value="TreeGrafter"/>
</dbReference>
<keyword evidence="2" id="KW-1185">Reference proteome</keyword>
<evidence type="ECO:0000313" key="2">
    <source>
        <dbReference type="Proteomes" id="UP000092460"/>
    </source>
</evidence>
<organism evidence="1 2">
    <name type="scientific">Glossina palpalis gambiensis</name>
    <dbReference type="NCBI Taxonomy" id="67801"/>
    <lineage>
        <taxon>Eukaryota</taxon>
        <taxon>Metazoa</taxon>
        <taxon>Ecdysozoa</taxon>
        <taxon>Arthropoda</taxon>
        <taxon>Hexapoda</taxon>
        <taxon>Insecta</taxon>
        <taxon>Pterygota</taxon>
        <taxon>Neoptera</taxon>
        <taxon>Endopterygota</taxon>
        <taxon>Diptera</taxon>
        <taxon>Brachycera</taxon>
        <taxon>Muscomorpha</taxon>
        <taxon>Hippoboscoidea</taxon>
        <taxon>Glossinidae</taxon>
        <taxon>Glossina</taxon>
    </lineage>
</organism>
<proteinExistence type="predicted"/>
<dbReference type="EMBL" id="JXJN01026230">
    <property type="status" value="NOT_ANNOTATED_CDS"/>
    <property type="molecule type" value="Genomic_DNA"/>
</dbReference>
<dbReference type="GO" id="GO:0004751">
    <property type="term" value="F:ribose-5-phosphate isomerase activity"/>
    <property type="evidence" value="ECO:0007669"/>
    <property type="project" value="InterPro"/>
</dbReference>
<dbReference type="SUPFAM" id="SSF75445">
    <property type="entry name" value="D-ribose-5-phosphate isomerase (RpiA), lid domain"/>
    <property type="match status" value="1"/>
</dbReference>
<protein>
    <submittedName>
        <fullName evidence="1">Uncharacterized protein</fullName>
    </submittedName>
</protein>
<dbReference type="InterPro" id="IPR004788">
    <property type="entry name" value="Ribose5P_isomerase_type_A"/>
</dbReference>
<dbReference type="PANTHER" id="PTHR11934">
    <property type="entry name" value="RIBOSE-5-PHOSPHATE ISOMERASE"/>
    <property type="match status" value="1"/>
</dbReference>
<dbReference type="STRING" id="67801.A0A1B0C5T9"/>
<dbReference type="GO" id="GO:0005737">
    <property type="term" value="C:cytoplasm"/>
    <property type="evidence" value="ECO:0007669"/>
    <property type="project" value="TreeGrafter"/>
</dbReference>
<dbReference type="Pfam" id="PF06026">
    <property type="entry name" value="Rib_5-P_isom_A"/>
    <property type="match status" value="1"/>
</dbReference>
<reference evidence="2" key="1">
    <citation type="submission" date="2015-01" db="EMBL/GenBank/DDBJ databases">
        <authorList>
            <person name="Aksoy S."/>
            <person name="Warren W."/>
            <person name="Wilson R.K."/>
        </authorList>
    </citation>
    <scope>NUCLEOTIDE SEQUENCE [LARGE SCALE GENOMIC DNA]</scope>
    <source>
        <strain evidence="2">IAEA</strain>
    </source>
</reference>